<evidence type="ECO:0000259" key="11">
    <source>
        <dbReference type="Pfam" id="PF23233"/>
    </source>
</evidence>
<evidence type="ECO:0000256" key="8">
    <source>
        <dbReference type="ARBA" id="ARBA00039167"/>
    </source>
</evidence>
<dbReference type="GO" id="GO:0071011">
    <property type="term" value="C:precatalytic spliceosome"/>
    <property type="evidence" value="ECO:0007669"/>
    <property type="project" value="TreeGrafter"/>
</dbReference>
<evidence type="ECO:0000313" key="13">
    <source>
        <dbReference type="Proteomes" id="UP000244309"/>
    </source>
</evidence>
<organism evidence="12 13">
    <name type="scientific">Candidozyma haemuli</name>
    <dbReference type="NCBI Taxonomy" id="45357"/>
    <lineage>
        <taxon>Eukaryota</taxon>
        <taxon>Fungi</taxon>
        <taxon>Dikarya</taxon>
        <taxon>Ascomycota</taxon>
        <taxon>Saccharomycotina</taxon>
        <taxon>Pichiomycetes</taxon>
        <taxon>Metschnikowiaceae</taxon>
        <taxon>Candidozyma</taxon>
    </lineage>
</organism>
<dbReference type="AlphaFoldDB" id="A0A2V1ASM3"/>
<keyword evidence="4" id="KW-0747">Spliceosome</keyword>
<dbReference type="Gene3D" id="1.25.40.10">
    <property type="entry name" value="Tetratricopeptide repeat domain"/>
    <property type="match status" value="3"/>
</dbReference>
<dbReference type="Proteomes" id="UP000244309">
    <property type="component" value="Unassembled WGS sequence"/>
</dbReference>
<evidence type="ECO:0000256" key="2">
    <source>
        <dbReference type="ARBA" id="ARBA00008644"/>
    </source>
</evidence>
<keyword evidence="9" id="KW-0175">Coiled coil</keyword>
<evidence type="ECO:0000256" key="6">
    <source>
        <dbReference type="ARBA" id="ARBA00023187"/>
    </source>
</evidence>
<accession>A0A2V1ASM3</accession>
<feature type="region of interest" description="Disordered" evidence="10">
    <location>
        <begin position="1"/>
        <end position="20"/>
    </location>
</feature>
<dbReference type="InterPro" id="IPR045075">
    <property type="entry name" value="Syf1-like"/>
</dbReference>
<dbReference type="RefSeq" id="XP_025342147.1">
    <property type="nucleotide sequence ID" value="XM_025483932.1"/>
</dbReference>
<feature type="domain" description="Pre-mRNA-splicing factor Syf1-like N-terminal HAT-repeats" evidence="11">
    <location>
        <begin position="66"/>
        <end position="211"/>
    </location>
</feature>
<evidence type="ECO:0000256" key="5">
    <source>
        <dbReference type="ARBA" id="ARBA00022737"/>
    </source>
</evidence>
<evidence type="ECO:0000256" key="10">
    <source>
        <dbReference type="SAM" id="MobiDB-lite"/>
    </source>
</evidence>
<keyword evidence="5" id="KW-0677">Repeat</keyword>
<dbReference type="GO" id="GO:0000974">
    <property type="term" value="C:Prp19 complex"/>
    <property type="evidence" value="ECO:0007669"/>
    <property type="project" value="TreeGrafter"/>
</dbReference>
<dbReference type="PANTHER" id="PTHR11246">
    <property type="entry name" value="PRE-MRNA SPLICING FACTOR"/>
    <property type="match status" value="1"/>
</dbReference>
<dbReference type="InterPro" id="IPR055433">
    <property type="entry name" value="HAT_Syf1-like_N"/>
</dbReference>
<keyword evidence="7" id="KW-0539">Nucleus</keyword>
<sequence length="721" mass="84463">MDLQLPPNLATEAPQQLEGKRADVQVSSADILSEAHQLKQAPYKAAKQSIQDLEELRSFQQTKRKEYEQHLNKNRLNYGQWIRYAKWELEHNHDFRRARSIMERALEVNVQHVPFWVRYIEMESMHRNVNHARNLLDRAVTTLPYTDKLWYMYVQTEEALGNYTSVRSIFERWVSWKPAKTVWQAYIGFEQRYDEYDNVRALFPRFLAEYPEGEIWLAWADFERVGVPLNDQSVSRIRGVFESALDSMAENGSLQTDDSVPELVSRWCTWEALQGELERARTIFQTVLDVASEEQKNRLSAIIVEFESRHGGTDSIDSAVSTKEKAQLESTIYKNPRDYNAWWDYLKLEEESSTESLRSLFRRSVSVPPEEQYKSVSWRRYVFLWIKFALWEEFNNRNIENARKCWADAIATIPHKKFTFAKIWVMAASFELRYNNEAGLVAARKLLGKAIGLTCTTTLKSKLFRFYIDLETKLNEWSRVRSLYTKWIEVALLFDLENEESHRALDVLKDFINKELEFGESDRCIALFEMALDTQNKATSAVNAHLSFKPREELFNTFINFLKDELMYERARDVFRRELTDTPKAELWIEFANFESSILSPSQVESLENAEDDVEFKLEDHQKGKTREVFTEAVKHFKDNDDAKSCITVLEAWKSYEEAHGDAESVEKVAKRFPTPVTKRRATEQGEEVFTEYIFPQEAPNINKFLANAKKWASQSASQEA</sequence>
<dbReference type="GeneID" id="37005507"/>
<evidence type="ECO:0000256" key="3">
    <source>
        <dbReference type="ARBA" id="ARBA00022664"/>
    </source>
</evidence>
<dbReference type="SUPFAM" id="SSF48452">
    <property type="entry name" value="TPR-like"/>
    <property type="match status" value="4"/>
</dbReference>
<name>A0A2V1ASM3_9ASCO</name>
<dbReference type="EMBL" id="PKFO01000005">
    <property type="protein sequence ID" value="PVH21207.1"/>
    <property type="molecule type" value="Genomic_DNA"/>
</dbReference>
<dbReference type="GO" id="GO:0071007">
    <property type="term" value="C:U2-type catalytic step 2 spliceosome"/>
    <property type="evidence" value="ECO:0007669"/>
    <property type="project" value="TreeGrafter"/>
</dbReference>
<feature type="coiled-coil region" evidence="9">
    <location>
        <begin position="43"/>
        <end position="70"/>
    </location>
</feature>
<evidence type="ECO:0000313" key="12">
    <source>
        <dbReference type="EMBL" id="PVH21207.1"/>
    </source>
</evidence>
<dbReference type="SMART" id="SM00386">
    <property type="entry name" value="HAT"/>
    <property type="match status" value="11"/>
</dbReference>
<comment type="similarity">
    <text evidence="2">Belongs to the crooked-neck family.</text>
</comment>
<dbReference type="STRING" id="45357.A0A2V1ASM3"/>
<dbReference type="PANTHER" id="PTHR11246:SF3">
    <property type="entry name" value="CROOKED NECK-LIKE PROTEIN 1"/>
    <property type="match status" value="1"/>
</dbReference>
<keyword evidence="13" id="KW-1185">Reference proteome</keyword>
<keyword evidence="3" id="KW-0507">mRNA processing</keyword>
<comment type="caution">
    <text evidence="12">The sequence shown here is derived from an EMBL/GenBank/DDBJ whole genome shotgun (WGS) entry which is preliminary data.</text>
</comment>
<evidence type="ECO:0000256" key="1">
    <source>
        <dbReference type="ARBA" id="ARBA00004123"/>
    </source>
</evidence>
<proteinExistence type="inferred from homology"/>
<evidence type="ECO:0000256" key="7">
    <source>
        <dbReference type="ARBA" id="ARBA00023242"/>
    </source>
</evidence>
<reference evidence="12 13" key="1">
    <citation type="submission" date="2017-12" db="EMBL/GenBank/DDBJ databases">
        <title>Genome Sequence of a Multidrug-Resistant Candida haemulonii Isolate from a Patient with Chronic Leg Ulcers in Israel.</title>
        <authorList>
            <person name="Chow N.A."/>
            <person name="Gade L."/>
            <person name="Batra D."/>
            <person name="Rowe L.A."/>
            <person name="Ben-Ami R."/>
            <person name="Loparev V.N."/>
            <person name="Litvintseva A.P."/>
        </authorList>
    </citation>
    <scope>NUCLEOTIDE SEQUENCE [LARGE SCALE GENOMIC DNA]</scope>
    <source>
        <strain evidence="12 13">B11899</strain>
    </source>
</reference>
<dbReference type="VEuPathDB" id="FungiDB:CXQ85_000174"/>
<dbReference type="InterPro" id="IPR003107">
    <property type="entry name" value="HAT"/>
</dbReference>
<dbReference type="GO" id="GO:0000245">
    <property type="term" value="P:spliceosomal complex assembly"/>
    <property type="evidence" value="ECO:0007669"/>
    <property type="project" value="TreeGrafter"/>
</dbReference>
<protein>
    <recommendedName>
        <fullName evidence="8">Pre-mRNA-splicing factor CLF1</fullName>
    </recommendedName>
</protein>
<dbReference type="InterPro" id="IPR011990">
    <property type="entry name" value="TPR-like_helical_dom_sf"/>
</dbReference>
<evidence type="ECO:0000256" key="9">
    <source>
        <dbReference type="SAM" id="Coils"/>
    </source>
</evidence>
<keyword evidence="6" id="KW-0508">mRNA splicing</keyword>
<dbReference type="GO" id="GO:0071014">
    <property type="term" value="C:post-mRNA release spliceosomal complex"/>
    <property type="evidence" value="ECO:0007669"/>
    <property type="project" value="TreeGrafter"/>
</dbReference>
<dbReference type="Pfam" id="PF23233">
    <property type="entry name" value="HAT_Syf1_CNRKL1_N"/>
    <property type="match status" value="1"/>
</dbReference>
<dbReference type="OrthoDB" id="541719at2759"/>
<evidence type="ECO:0000256" key="4">
    <source>
        <dbReference type="ARBA" id="ARBA00022728"/>
    </source>
</evidence>
<gene>
    <name evidence="12" type="ORF">CXQ85_000174</name>
</gene>
<comment type="subcellular location">
    <subcellularLocation>
        <location evidence="1">Nucleus</location>
    </subcellularLocation>
</comment>